<feature type="compositionally biased region" description="Pro residues" evidence="2">
    <location>
        <begin position="54"/>
        <end position="69"/>
    </location>
</feature>
<evidence type="ECO:0000256" key="1">
    <source>
        <dbReference type="SAM" id="Coils"/>
    </source>
</evidence>
<keyword evidence="4" id="KW-1185">Reference proteome</keyword>
<feature type="compositionally biased region" description="Polar residues" evidence="2">
    <location>
        <begin position="37"/>
        <end position="46"/>
    </location>
</feature>
<dbReference type="Proteomes" id="UP000054342">
    <property type="component" value="Unassembled WGS sequence"/>
</dbReference>
<feature type="coiled-coil region" evidence="1">
    <location>
        <begin position="1049"/>
        <end position="1076"/>
    </location>
</feature>
<dbReference type="EMBL" id="KN847317">
    <property type="protein sequence ID" value="KIW61906.1"/>
    <property type="molecule type" value="Genomic_DNA"/>
</dbReference>
<dbReference type="RefSeq" id="XP_013322490.1">
    <property type="nucleotide sequence ID" value="XM_013467036.1"/>
</dbReference>
<evidence type="ECO:0000313" key="3">
    <source>
        <dbReference type="EMBL" id="KIW61906.1"/>
    </source>
</evidence>
<dbReference type="AlphaFoldDB" id="A0A0D2CA95"/>
<feature type="compositionally biased region" description="Polar residues" evidence="2">
    <location>
        <begin position="1"/>
        <end position="11"/>
    </location>
</feature>
<proteinExistence type="predicted"/>
<accession>A0A0D2CA95</accession>
<feature type="compositionally biased region" description="Pro residues" evidence="2">
    <location>
        <begin position="15"/>
        <end position="24"/>
    </location>
</feature>
<feature type="region of interest" description="Disordered" evidence="2">
    <location>
        <begin position="702"/>
        <end position="729"/>
    </location>
</feature>
<evidence type="ECO:0000256" key="2">
    <source>
        <dbReference type="SAM" id="MobiDB-lite"/>
    </source>
</evidence>
<dbReference type="OrthoDB" id="1883964at2759"/>
<feature type="region of interest" description="Disordered" evidence="2">
    <location>
        <begin position="521"/>
        <end position="672"/>
    </location>
</feature>
<feature type="region of interest" description="Disordered" evidence="2">
    <location>
        <begin position="283"/>
        <end position="437"/>
    </location>
</feature>
<feature type="compositionally biased region" description="Pro residues" evidence="2">
    <location>
        <begin position="290"/>
        <end position="306"/>
    </location>
</feature>
<organism evidence="3 4">
    <name type="scientific">Exophiala xenobiotica</name>
    <dbReference type="NCBI Taxonomy" id="348802"/>
    <lineage>
        <taxon>Eukaryota</taxon>
        <taxon>Fungi</taxon>
        <taxon>Dikarya</taxon>
        <taxon>Ascomycota</taxon>
        <taxon>Pezizomycotina</taxon>
        <taxon>Eurotiomycetes</taxon>
        <taxon>Chaetothyriomycetidae</taxon>
        <taxon>Chaetothyriales</taxon>
        <taxon>Herpotrichiellaceae</taxon>
        <taxon>Exophiala</taxon>
    </lineage>
</organism>
<protein>
    <submittedName>
        <fullName evidence="3">Uncharacterized protein</fullName>
    </submittedName>
</protein>
<dbReference type="GeneID" id="25323882"/>
<dbReference type="HOGENOM" id="CLU_006512_0_0_1"/>
<reference evidence="3 4" key="1">
    <citation type="submission" date="2015-01" db="EMBL/GenBank/DDBJ databases">
        <title>The Genome Sequence of Exophiala xenobiotica CBS118157.</title>
        <authorList>
            <consortium name="The Broad Institute Genomics Platform"/>
            <person name="Cuomo C."/>
            <person name="de Hoog S."/>
            <person name="Gorbushina A."/>
            <person name="Stielow B."/>
            <person name="Teixiera M."/>
            <person name="Abouelleil A."/>
            <person name="Chapman S.B."/>
            <person name="Priest M."/>
            <person name="Young S.K."/>
            <person name="Wortman J."/>
            <person name="Nusbaum C."/>
            <person name="Birren B."/>
        </authorList>
    </citation>
    <scope>NUCLEOTIDE SEQUENCE [LARGE SCALE GENOMIC DNA]</scope>
    <source>
        <strain evidence="3 4">CBS 118157</strain>
    </source>
</reference>
<name>A0A0D2CA95_9EURO</name>
<gene>
    <name evidence="3" type="ORF">PV05_01974</name>
</gene>
<feature type="compositionally biased region" description="Polar residues" evidence="2">
    <location>
        <begin position="368"/>
        <end position="377"/>
    </location>
</feature>
<feature type="compositionally biased region" description="Pro residues" evidence="2">
    <location>
        <begin position="156"/>
        <end position="169"/>
    </location>
</feature>
<feature type="region of interest" description="Disordered" evidence="2">
    <location>
        <begin position="1"/>
        <end position="172"/>
    </location>
</feature>
<feature type="compositionally biased region" description="Basic and acidic residues" evidence="2">
    <location>
        <begin position="355"/>
        <end position="367"/>
    </location>
</feature>
<feature type="compositionally biased region" description="Polar residues" evidence="2">
    <location>
        <begin position="535"/>
        <end position="555"/>
    </location>
</feature>
<dbReference type="STRING" id="348802.A0A0D2CA95"/>
<sequence>MNPHNQPYNYSQGTPGPPQPPWQAPPRKSGWADPRLQPQSPVSPQNAGFHEFGPPLPPPPPPPPAPGQQPPAQFGTASWGVRYNQTVAPQSHESKPPLPPRPPSAAGRVSPQPDHAPAPNYHQQPPPHVGASQQYPTPWNDPYLSRPSPQSSTFPAPTPPPPPPPPPRPAAYEAEMQSYHNLVNTPFHEYSHKTPTHHYDPQPQNAWNAQAVPPGGQAYYPSAPAPHEFTAIHDAPLVSPIEQSNMPWGRQGKADTLPTVSNYQRPQDNITHSQVLGFGRPSDWELWQPEVPPERTPTSPYNPPPDALAQAHGSAAPPQAHASLSTTETPKPAPVHEQPPVEIGAASPVTARRGSRQDSPKFQEESSRSQSNETPTSAGHHDGSMSVRSDRSNNPGNIDSVIQAWNTPLRVRASNEPSSRPDSRTSTRVASPEPSQNVKFVDPYADLEPEFKASLKRYAAMLRKEVAAESDEEKFEIFQSFVTKELRLRSLLYGVELNKAAKDVKKAASLADMQAALPKSVQEVTEDAKPDTANHPATSTSARTISQQPITTESDIQPRGVSAPEQPPCSKPGLLAGVDAATEQDEAYSPGGRPKAAKTTAIPSVVGLTSGMVDNSARNGRSLEDEEAYSPGGRPKVPKTASKEPARPFPSLNTYPQNRGRENYPVGALSPSNDAPMVIEDYAMAQPPSPGMNAPIIVEPEEPRSSWTRSSEGQKPAVPIRFEPSRPAYTPFRYGAATREEQTQPLKPADEAYSSLRHSMVDSGRLMARETLPTTPRPSSTTGRKEHDEAFIGLIRKQSMAVRQKSAEPRGAARPGDNAIRADTPAFMRVGTPASIRAEDPSKQAVKALRSLLPNNTFEESVQHPNVVDLKAKIDAVPDQFEFIHETVIRWDRTNREVRKQQDTERRTRQEESEAHLDALFNDNEIGYADIGDLEAEFKLAEAEQKYRENQEELESFTGQVFTPVTERLQKEIKDLSKAYATANDLLDRESEPVSRCFKGQTARARMSEVMGCVITLFNKIEIRHRKLAEAHMERERRRKHLELTVLYMNNDKAGMKKLEQEFAAAEKTQLLHEARAKDERANRLMDTFDRATVRGLGDNQTFIDDILGKIQDLKKAISSGQEAVKATLYEAEGPRDTLASTQDVVGLVMADSRKMLALSNEADVLLNDSDYGVSVAEAQVANADKATYISLEKEKAKEDTKLVEEMNVRIASVTKGPQDAVDAIREMMDQIGDDPEHQDRIKRALQAAKQRNASNDQAQA</sequence>
<keyword evidence="1" id="KW-0175">Coiled coil</keyword>
<evidence type="ECO:0000313" key="4">
    <source>
        <dbReference type="Proteomes" id="UP000054342"/>
    </source>
</evidence>
<feature type="coiled-coil region" evidence="1">
    <location>
        <begin position="940"/>
        <end position="986"/>
    </location>
</feature>
<feature type="compositionally biased region" description="Basic and acidic residues" evidence="2">
    <location>
        <begin position="379"/>
        <end position="391"/>
    </location>
</feature>